<dbReference type="STRING" id="1754191.A0A1Y1UUR4"/>
<feature type="chain" id="PRO_5012078760" description="CBM10 domain-containing protein" evidence="5">
    <location>
        <begin position="22"/>
        <end position="659"/>
    </location>
</feature>
<evidence type="ECO:0000313" key="8">
    <source>
        <dbReference type="Proteomes" id="UP000193719"/>
    </source>
</evidence>
<evidence type="ECO:0000256" key="3">
    <source>
        <dbReference type="ARBA" id="ARBA00022801"/>
    </source>
</evidence>
<dbReference type="GO" id="GO:0016787">
    <property type="term" value="F:hydrolase activity"/>
    <property type="evidence" value="ECO:0007669"/>
    <property type="project" value="UniProtKB-KW"/>
</dbReference>
<comment type="caution">
    <text evidence="7">The sequence shown here is derived from an EMBL/GenBank/DDBJ whole genome shotgun (WGS) entry which is preliminary data.</text>
</comment>
<dbReference type="Pfam" id="PF14262">
    <property type="entry name" value="Cthe_2159"/>
    <property type="match status" value="1"/>
</dbReference>
<dbReference type="InterPro" id="IPR002883">
    <property type="entry name" value="CBM10/Dockerin_dom"/>
</dbReference>
<feature type="signal peptide" evidence="5">
    <location>
        <begin position="1"/>
        <end position="21"/>
    </location>
</feature>
<proteinExistence type="predicted"/>
<dbReference type="Pfam" id="PF02013">
    <property type="entry name" value="CBM_10"/>
    <property type="match status" value="2"/>
</dbReference>
<keyword evidence="8" id="KW-1185">Reference proteome</keyword>
<organism evidence="7 8">
    <name type="scientific">Piromyces finnis</name>
    <dbReference type="NCBI Taxonomy" id="1754191"/>
    <lineage>
        <taxon>Eukaryota</taxon>
        <taxon>Fungi</taxon>
        <taxon>Fungi incertae sedis</taxon>
        <taxon>Chytridiomycota</taxon>
        <taxon>Chytridiomycota incertae sedis</taxon>
        <taxon>Neocallimastigomycetes</taxon>
        <taxon>Neocallimastigales</taxon>
        <taxon>Neocallimastigaceae</taxon>
        <taxon>Piromyces</taxon>
    </lineage>
</organism>
<dbReference type="Proteomes" id="UP000193719">
    <property type="component" value="Unassembled WGS sequence"/>
</dbReference>
<name>A0A1Y1UUR4_9FUNG</name>
<dbReference type="OrthoDB" id="2140054at2759"/>
<dbReference type="PROSITE" id="PS51763">
    <property type="entry name" value="CBM10"/>
    <property type="match status" value="2"/>
</dbReference>
<dbReference type="InterPro" id="IPR025584">
    <property type="entry name" value="Cthe_2159"/>
</dbReference>
<keyword evidence="2" id="KW-0677">Repeat</keyword>
<dbReference type="Gene3D" id="3.90.1220.10">
    <property type="entry name" value="Cellulose docking domain, dockering"/>
    <property type="match status" value="2"/>
</dbReference>
<feature type="compositionally biased region" description="Low complexity" evidence="4">
    <location>
        <begin position="550"/>
        <end position="566"/>
    </location>
</feature>
<evidence type="ECO:0000256" key="2">
    <source>
        <dbReference type="ARBA" id="ARBA00022737"/>
    </source>
</evidence>
<keyword evidence="1 5" id="KW-0732">Signal</keyword>
<feature type="region of interest" description="Disordered" evidence="4">
    <location>
        <begin position="524"/>
        <end position="566"/>
    </location>
</feature>
<accession>A0A1Y1UUR4</accession>
<feature type="domain" description="CBM10" evidence="6">
    <location>
        <begin position="567"/>
        <end position="606"/>
    </location>
</feature>
<feature type="domain" description="CBM10" evidence="6">
    <location>
        <begin position="616"/>
        <end position="656"/>
    </location>
</feature>
<reference evidence="7 8" key="2">
    <citation type="submission" date="2016-08" db="EMBL/GenBank/DDBJ databases">
        <title>Pervasive Adenine N6-methylation of Active Genes in Fungi.</title>
        <authorList>
            <consortium name="DOE Joint Genome Institute"/>
            <person name="Mondo S.J."/>
            <person name="Dannebaum R.O."/>
            <person name="Kuo R.C."/>
            <person name="Labutti K."/>
            <person name="Haridas S."/>
            <person name="Kuo A."/>
            <person name="Salamov A."/>
            <person name="Ahrendt S.R."/>
            <person name="Lipzen A."/>
            <person name="Sullivan W."/>
            <person name="Andreopoulos W.B."/>
            <person name="Clum A."/>
            <person name="Lindquist E."/>
            <person name="Daum C."/>
            <person name="Ramamoorthy G.K."/>
            <person name="Gryganskyi A."/>
            <person name="Culley D."/>
            <person name="Magnuson J.K."/>
            <person name="James T.Y."/>
            <person name="O'Malley M.A."/>
            <person name="Stajich J.E."/>
            <person name="Spatafora J.W."/>
            <person name="Visel A."/>
            <person name="Grigoriev I.V."/>
        </authorList>
    </citation>
    <scope>NUCLEOTIDE SEQUENCE [LARGE SCALE GENOMIC DNA]</scope>
    <source>
        <strain evidence="8">finn</strain>
    </source>
</reference>
<evidence type="ECO:0000259" key="6">
    <source>
        <dbReference type="PROSITE" id="PS51763"/>
    </source>
</evidence>
<dbReference type="AlphaFoldDB" id="A0A1Y1UUR4"/>
<dbReference type="EMBL" id="MCFH01000090">
    <property type="protein sequence ID" value="ORX41367.1"/>
    <property type="molecule type" value="Genomic_DNA"/>
</dbReference>
<evidence type="ECO:0000256" key="1">
    <source>
        <dbReference type="ARBA" id="ARBA00022729"/>
    </source>
</evidence>
<dbReference type="InterPro" id="IPR009034">
    <property type="entry name" value="Dockerin_dom_fun_sf"/>
</dbReference>
<feature type="compositionally biased region" description="Low complexity" evidence="4">
    <location>
        <begin position="524"/>
        <end position="542"/>
    </location>
</feature>
<dbReference type="SUPFAM" id="SSF64571">
    <property type="entry name" value="Cellulose docking domain, dockering"/>
    <property type="match status" value="2"/>
</dbReference>
<evidence type="ECO:0000313" key="7">
    <source>
        <dbReference type="EMBL" id="ORX41367.1"/>
    </source>
</evidence>
<protein>
    <recommendedName>
        <fullName evidence="6">CBM10 domain-containing protein</fullName>
    </recommendedName>
</protein>
<evidence type="ECO:0000256" key="5">
    <source>
        <dbReference type="SAM" id="SignalP"/>
    </source>
</evidence>
<evidence type="ECO:0000256" key="4">
    <source>
        <dbReference type="SAM" id="MobiDB-lite"/>
    </source>
</evidence>
<gene>
    <name evidence="7" type="ORF">BCR36DRAFT_588062</name>
</gene>
<keyword evidence="3" id="KW-0378">Hydrolase</keyword>
<reference evidence="7 8" key="1">
    <citation type="submission" date="2016-08" db="EMBL/GenBank/DDBJ databases">
        <title>Genomes of anaerobic fungi encode conserved fungal cellulosomes for biomass hydrolysis.</title>
        <authorList>
            <consortium name="DOE Joint Genome Institute"/>
            <person name="Haitjema C.H."/>
            <person name="Gilmore S.P."/>
            <person name="Henske J.K."/>
            <person name="Solomon K.V."/>
            <person name="De Groot R."/>
            <person name="Kuo A."/>
            <person name="Mondo S.J."/>
            <person name="Salamov A.A."/>
            <person name="Labutti K."/>
            <person name="Zhao Z."/>
            <person name="Chiniquy J."/>
            <person name="Barry K."/>
            <person name="Brewer H.M."/>
            <person name="Purvine S.O."/>
            <person name="Wright A.T."/>
            <person name="Boxma B."/>
            <person name="Van Alen T."/>
            <person name="Hackstein J.H."/>
            <person name="Baker S.E."/>
            <person name="Grigoriev I.V."/>
            <person name="O'Malley M.A."/>
        </authorList>
    </citation>
    <scope>NUCLEOTIDE SEQUENCE [LARGE SCALE GENOMIC DNA]</scope>
    <source>
        <strain evidence="8">finn</strain>
    </source>
</reference>
<sequence length="659" mass="68313">MKLFYFITLFTYIVATSLVAADITLTAGPVSCNYKNKDLDDEYNPNSDVSIKCNGNSCTVNGSGATASSGKVTITSAGTYIVQGSLNGQVLIEATKEDFIHLVLNSVTIKSTNGPAIYGTAASKVVITLVGDNTLSDSNNYSAVNGEPDACIFIDSDVSINGSGSINVTGNYNDAIRCKKDLKLISGKITIPKATQRGIKAKNSICILDADIDITSQNSAIKVTKDDDPEKGFVVIDGGKINISTGKDAIHAETHLTIRDGYINVKKCEEGIEGQMVDILGGEIHVFAYNDAINAGKIGSGDKSANPFADFGAGNDGSVYINIVGGKVYVDAEGSDIDGIDANGVLYIGGNAEVYSSVNKGTIYGFYAALDADGANSICPGATVVALGTSGGNGGFFKRDGRKEKRQWNNGGWNMGGNNNNGGWNNGGNNNNNGGWNMGNNGGWNNGGFGGGFGGMMGAESGLVYQPYIQTSVTAQQANAKLVVTDSSNNVIISYVPRNPYAALLITSPKMVAGETYTIKAGNSSTTAKASSPATGNVTPPSVTTPPPVTKVTKTSGSKQTNSSTSSCSASIIKSGYKCCSASCEVIYTDSDGTWGVENNEWCGCGGGSSNATAPTCSSSITSQGYKCCSSSNCDVYYNDESGKWGIENGNWCGITSNC</sequence>